<proteinExistence type="predicted"/>
<reference evidence="2" key="1">
    <citation type="submission" date="2020-07" db="EMBL/GenBank/DDBJ databases">
        <title>Huge and variable diversity of episymbiotic CPR bacteria and DPANN archaea in groundwater ecosystems.</title>
        <authorList>
            <person name="He C.Y."/>
            <person name="Keren R."/>
            <person name="Whittaker M."/>
            <person name="Farag I.F."/>
            <person name="Doudna J."/>
            <person name="Cate J.H.D."/>
            <person name="Banfield J.F."/>
        </authorList>
    </citation>
    <scope>NUCLEOTIDE SEQUENCE</scope>
    <source>
        <strain evidence="2">NC_groundwater_1664_Pr3_B-0.1um_52_9</strain>
    </source>
</reference>
<comment type="caution">
    <text evidence="2">The sequence shown here is derived from an EMBL/GenBank/DDBJ whole genome shotgun (WGS) entry which is preliminary data.</text>
</comment>
<dbReference type="InterPro" id="IPR002575">
    <property type="entry name" value="Aminoglycoside_PTrfase"/>
</dbReference>
<accession>A0A9D6UX98</accession>
<dbReference type="Gene3D" id="3.90.1200.10">
    <property type="match status" value="1"/>
</dbReference>
<dbReference type="EMBL" id="JACRDE010000044">
    <property type="protein sequence ID" value="MBI5248120.1"/>
    <property type="molecule type" value="Genomic_DNA"/>
</dbReference>
<dbReference type="Pfam" id="PF01636">
    <property type="entry name" value="APH"/>
    <property type="match status" value="1"/>
</dbReference>
<evidence type="ECO:0000313" key="2">
    <source>
        <dbReference type="EMBL" id="MBI5248120.1"/>
    </source>
</evidence>
<protein>
    <submittedName>
        <fullName evidence="2">Phosphotransferase</fullName>
    </submittedName>
</protein>
<evidence type="ECO:0000259" key="1">
    <source>
        <dbReference type="Pfam" id="PF01636"/>
    </source>
</evidence>
<dbReference type="SUPFAM" id="SSF56112">
    <property type="entry name" value="Protein kinase-like (PK-like)"/>
    <property type="match status" value="1"/>
</dbReference>
<dbReference type="Proteomes" id="UP000807825">
    <property type="component" value="Unassembled WGS sequence"/>
</dbReference>
<sequence length="336" mass="37783">MQLVNELNPRIADLLKNSSRPVKIMSLAGDASTRSYFRSFFSDGSTAVIMLQANAGENEEEAFVEVHQFLERLGLPVPGILGHDPAKSVLLLEDLGDDLLETVTARASEKKLFELYSQAVDLLIRIRSLTAGIDSGCKAFGLAFDEEKLMQEMNFFMAHFVGDFCKNKPSSSAAALLDKFFLQICRFLAAEPRIFTHRDFHSRNLVLHKNRLVMIDFQDARMGPAQYDLASLLRDSYVTLPERLVDRLLDYYAQESMEKDQGRFRYVFDIMSLQRNIKALGTFGYQAAIRGSSRYLSSIPRTGAYIAKNVGSYTEFAQYTGVLEDYIFGPAIGVKA</sequence>
<feature type="domain" description="Aminoglycoside phosphotransferase" evidence="1">
    <location>
        <begin position="26"/>
        <end position="255"/>
    </location>
</feature>
<dbReference type="Gene3D" id="3.30.200.20">
    <property type="entry name" value="Phosphorylase Kinase, domain 1"/>
    <property type="match status" value="1"/>
</dbReference>
<dbReference type="InterPro" id="IPR011009">
    <property type="entry name" value="Kinase-like_dom_sf"/>
</dbReference>
<evidence type="ECO:0000313" key="3">
    <source>
        <dbReference type="Proteomes" id="UP000807825"/>
    </source>
</evidence>
<gene>
    <name evidence="2" type="ORF">HY912_01385</name>
</gene>
<name>A0A9D6UX98_9BACT</name>
<dbReference type="AlphaFoldDB" id="A0A9D6UX98"/>
<organism evidence="2 3">
    <name type="scientific">Desulfomonile tiedjei</name>
    <dbReference type="NCBI Taxonomy" id="2358"/>
    <lineage>
        <taxon>Bacteria</taxon>
        <taxon>Pseudomonadati</taxon>
        <taxon>Thermodesulfobacteriota</taxon>
        <taxon>Desulfomonilia</taxon>
        <taxon>Desulfomonilales</taxon>
        <taxon>Desulfomonilaceae</taxon>
        <taxon>Desulfomonile</taxon>
    </lineage>
</organism>